<name>B3QWL7_CHLT3</name>
<keyword evidence="1" id="KW-0812">Transmembrane</keyword>
<protein>
    <submittedName>
        <fullName evidence="2">Uncharacterized protein</fullName>
    </submittedName>
</protein>
<accession>B3QWL7</accession>
<dbReference type="Proteomes" id="UP000001208">
    <property type="component" value="Chromosome"/>
</dbReference>
<evidence type="ECO:0000256" key="1">
    <source>
        <dbReference type="SAM" id="Phobius"/>
    </source>
</evidence>
<evidence type="ECO:0000313" key="3">
    <source>
        <dbReference type="Proteomes" id="UP000001208"/>
    </source>
</evidence>
<dbReference type="STRING" id="517418.Ctha_2327"/>
<organism evidence="2 3">
    <name type="scientific">Chloroherpeton thalassium (strain ATCC 35110 / GB-78)</name>
    <dbReference type="NCBI Taxonomy" id="517418"/>
    <lineage>
        <taxon>Bacteria</taxon>
        <taxon>Pseudomonadati</taxon>
        <taxon>Chlorobiota</taxon>
        <taxon>Chlorobiia</taxon>
        <taxon>Chlorobiales</taxon>
        <taxon>Chloroherpetonaceae</taxon>
        <taxon>Chloroherpeton</taxon>
    </lineage>
</organism>
<feature type="transmembrane region" description="Helical" evidence="1">
    <location>
        <begin position="7"/>
        <end position="26"/>
    </location>
</feature>
<dbReference type="HOGENOM" id="CLU_2932873_0_0_10"/>
<proteinExistence type="predicted"/>
<sequence>MLKKPDYFFLAAALLDFFLANFLLLSGLRDEAIFVSIWVPANIILGIYFRNVSSITPHQN</sequence>
<keyword evidence="1" id="KW-0472">Membrane</keyword>
<dbReference type="EMBL" id="CP001100">
    <property type="protein sequence ID" value="ACF14777.1"/>
    <property type="molecule type" value="Genomic_DNA"/>
</dbReference>
<dbReference type="KEGG" id="cts:Ctha_2327"/>
<reference evidence="2 3" key="1">
    <citation type="submission" date="2008-06" db="EMBL/GenBank/DDBJ databases">
        <title>Complete sequence of Chloroherpeton thalassium ATCC 35110.</title>
        <authorList>
            <consortium name="US DOE Joint Genome Institute"/>
            <person name="Lucas S."/>
            <person name="Copeland A."/>
            <person name="Lapidus A."/>
            <person name="Glavina del Rio T."/>
            <person name="Dalin E."/>
            <person name="Tice H."/>
            <person name="Bruce D."/>
            <person name="Goodwin L."/>
            <person name="Pitluck S."/>
            <person name="Schmutz J."/>
            <person name="Larimer F."/>
            <person name="Land M."/>
            <person name="Hauser L."/>
            <person name="Kyrpides N."/>
            <person name="Mikhailova N."/>
            <person name="Liu Z."/>
            <person name="Li T."/>
            <person name="Zhao F."/>
            <person name="Overmann J."/>
            <person name="Bryant D.A."/>
            <person name="Richardson P."/>
        </authorList>
    </citation>
    <scope>NUCLEOTIDE SEQUENCE [LARGE SCALE GENOMIC DNA]</scope>
    <source>
        <strain evidence="3">ATCC 35110 / GB-78</strain>
    </source>
</reference>
<gene>
    <name evidence="2" type="ordered locus">Ctha_2327</name>
</gene>
<dbReference type="AlphaFoldDB" id="B3QWL7"/>
<evidence type="ECO:0000313" key="2">
    <source>
        <dbReference type="EMBL" id="ACF14777.1"/>
    </source>
</evidence>
<keyword evidence="1" id="KW-1133">Transmembrane helix</keyword>
<keyword evidence="3" id="KW-1185">Reference proteome</keyword>
<feature type="transmembrane region" description="Helical" evidence="1">
    <location>
        <begin position="32"/>
        <end position="49"/>
    </location>
</feature>